<proteinExistence type="predicted"/>
<sequence length="46" mass="5117">MKTLIIQSLNRIQGKNGSYWNRSISIPEADKHCIVEVDTARKGACA</sequence>
<dbReference type="RefSeq" id="WP_381535527.1">
    <property type="nucleotide sequence ID" value="NZ_JBHUGI010000004.1"/>
</dbReference>
<name>A0ABW4SDG4_9BACL</name>
<evidence type="ECO:0000313" key="1">
    <source>
        <dbReference type="EMBL" id="MFD1926875.1"/>
    </source>
</evidence>
<keyword evidence="2" id="KW-1185">Reference proteome</keyword>
<evidence type="ECO:0000313" key="2">
    <source>
        <dbReference type="Proteomes" id="UP001597218"/>
    </source>
</evidence>
<dbReference type="EMBL" id="JBHUGI010000004">
    <property type="protein sequence ID" value="MFD1926875.1"/>
    <property type="molecule type" value="Genomic_DNA"/>
</dbReference>
<comment type="caution">
    <text evidence="1">The sequence shown here is derived from an EMBL/GenBank/DDBJ whole genome shotgun (WGS) entry which is preliminary data.</text>
</comment>
<reference evidence="2" key="1">
    <citation type="journal article" date="2019" name="Int. J. Syst. Evol. Microbiol.">
        <title>The Global Catalogue of Microorganisms (GCM) 10K type strain sequencing project: providing services to taxonomists for standard genome sequencing and annotation.</title>
        <authorList>
            <consortium name="The Broad Institute Genomics Platform"/>
            <consortium name="The Broad Institute Genome Sequencing Center for Infectious Disease"/>
            <person name="Wu L."/>
            <person name="Ma J."/>
        </authorList>
    </citation>
    <scope>NUCLEOTIDE SEQUENCE [LARGE SCALE GENOMIC DNA]</scope>
    <source>
        <strain evidence="2">CGMCC 4.7177</strain>
    </source>
</reference>
<organism evidence="1 2">
    <name type="scientific">Sporosarcina siberiensis</name>
    <dbReference type="NCBI Taxonomy" id="1365606"/>
    <lineage>
        <taxon>Bacteria</taxon>
        <taxon>Bacillati</taxon>
        <taxon>Bacillota</taxon>
        <taxon>Bacilli</taxon>
        <taxon>Bacillales</taxon>
        <taxon>Caryophanaceae</taxon>
        <taxon>Sporosarcina</taxon>
    </lineage>
</organism>
<accession>A0ABW4SDG4</accession>
<gene>
    <name evidence="1" type="ORF">ACFSFY_02140</name>
</gene>
<dbReference type="Proteomes" id="UP001597218">
    <property type="component" value="Unassembled WGS sequence"/>
</dbReference>
<protein>
    <submittedName>
        <fullName evidence="1">Uncharacterized protein</fullName>
    </submittedName>
</protein>